<dbReference type="Proteomes" id="UP001642483">
    <property type="component" value="Unassembled WGS sequence"/>
</dbReference>
<comment type="caution">
    <text evidence="2">The sequence shown here is derived from an EMBL/GenBank/DDBJ whole genome shotgun (WGS) entry which is preliminary data.</text>
</comment>
<evidence type="ECO:0000313" key="2">
    <source>
        <dbReference type="EMBL" id="CAK8677175.1"/>
    </source>
</evidence>
<feature type="region of interest" description="Disordered" evidence="1">
    <location>
        <begin position="41"/>
        <end position="72"/>
    </location>
</feature>
<evidence type="ECO:0000313" key="3">
    <source>
        <dbReference type="Proteomes" id="UP001642483"/>
    </source>
</evidence>
<sequence>MRLEHFLESKRPGRAHSFHLARIFRTRESITRGVQTFELRAVPGRGAVRRPTASGHAPSQTPNPAARSRDPEAVLGYHGDAGFCDYYEGAGQSCERMRARVRIEAESISVGVGHDGQM</sequence>
<gene>
    <name evidence="2" type="ORF">CVLEPA_LOCUS6577</name>
</gene>
<protein>
    <submittedName>
        <fullName evidence="2">Uncharacterized protein</fullName>
    </submittedName>
</protein>
<name>A0ABP0FFD6_CLALP</name>
<dbReference type="EMBL" id="CAWYQH010000044">
    <property type="protein sequence ID" value="CAK8677175.1"/>
    <property type="molecule type" value="Genomic_DNA"/>
</dbReference>
<organism evidence="2 3">
    <name type="scientific">Clavelina lepadiformis</name>
    <name type="common">Light-bulb sea squirt</name>
    <name type="synonym">Ascidia lepadiformis</name>
    <dbReference type="NCBI Taxonomy" id="159417"/>
    <lineage>
        <taxon>Eukaryota</taxon>
        <taxon>Metazoa</taxon>
        <taxon>Chordata</taxon>
        <taxon>Tunicata</taxon>
        <taxon>Ascidiacea</taxon>
        <taxon>Aplousobranchia</taxon>
        <taxon>Clavelinidae</taxon>
        <taxon>Clavelina</taxon>
    </lineage>
</organism>
<reference evidence="2 3" key="1">
    <citation type="submission" date="2024-02" db="EMBL/GenBank/DDBJ databases">
        <authorList>
            <person name="Daric V."/>
            <person name="Darras S."/>
        </authorList>
    </citation>
    <scope>NUCLEOTIDE SEQUENCE [LARGE SCALE GENOMIC DNA]</scope>
</reference>
<keyword evidence="3" id="KW-1185">Reference proteome</keyword>
<accession>A0ABP0FFD6</accession>
<evidence type="ECO:0000256" key="1">
    <source>
        <dbReference type="SAM" id="MobiDB-lite"/>
    </source>
</evidence>
<proteinExistence type="predicted"/>